<keyword evidence="4" id="KW-0539">Nucleus</keyword>
<dbReference type="PROSITE" id="PS00463">
    <property type="entry name" value="ZN2_CY6_FUNGAL_1"/>
    <property type="match status" value="1"/>
</dbReference>
<dbReference type="EMBL" id="JBFTWV010000006">
    <property type="protein sequence ID" value="KAL2799773.1"/>
    <property type="molecule type" value="Genomic_DNA"/>
</dbReference>
<feature type="domain" description="Zn(2)-C6 fungal-type" evidence="6">
    <location>
        <begin position="54"/>
        <end position="82"/>
    </location>
</feature>
<dbReference type="PROSITE" id="PS50048">
    <property type="entry name" value="ZN2_CY6_FUNGAL_2"/>
    <property type="match status" value="1"/>
</dbReference>
<keyword evidence="3" id="KW-0804">Transcription</keyword>
<evidence type="ECO:0000313" key="7">
    <source>
        <dbReference type="EMBL" id="KAL2799773.1"/>
    </source>
</evidence>
<evidence type="ECO:0000256" key="2">
    <source>
        <dbReference type="ARBA" id="ARBA00023125"/>
    </source>
</evidence>
<feature type="region of interest" description="Disordered" evidence="5">
    <location>
        <begin position="118"/>
        <end position="146"/>
    </location>
</feature>
<dbReference type="Pfam" id="PF00172">
    <property type="entry name" value="Zn_clus"/>
    <property type="match status" value="1"/>
</dbReference>
<evidence type="ECO:0000259" key="6">
    <source>
        <dbReference type="PROSITE" id="PS50048"/>
    </source>
</evidence>
<dbReference type="InterPro" id="IPR036864">
    <property type="entry name" value="Zn2-C6_fun-type_DNA-bd_sf"/>
</dbReference>
<evidence type="ECO:0000256" key="3">
    <source>
        <dbReference type="ARBA" id="ARBA00023163"/>
    </source>
</evidence>
<evidence type="ECO:0000313" key="8">
    <source>
        <dbReference type="Proteomes" id="UP001610563"/>
    </source>
</evidence>
<keyword evidence="8" id="KW-1185">Reference proteome</keyword>
<keyword evidence="1" id="KW-0805">Transcription regulation</keyword>
<evidence type="ECO:0000256" key="1">
    <source>
        <dbReference type="ARBA" id="ARBA00023015"/>
    </source>
</evidence>
<dbReference type="SUPFAM" id="SSF57701">
    <property type="entry name" value="Zn2/Cys6 DNA-binding domain"/>
    <property type="match status" value="1"/>
</dbReference>
<reference evidence="7 8" key="1">
    <citation type="submission" date="2024-07" db="EMBL/GenBank/DDBJ databases">
        <title>Section-level genome sequencing and comparative genomics of Aspergillus sections Usti and Cavernicolus.</title>
        <authorList>
            <consortium name="Lawrence Berkeley National Laboratory"/>
            <person name="Nybo J.L."/>
            <person name="Vesth T.C."/>
            <person name="Theobald S."/>
            <person name="Frisvad J.C."/>
            <person name="Larsen T.O."/>
            <person name="Kjaerboelling I."/>
            <person name="Rothschild-Mancinelli K."/>
            <person name="Lyhne E.K."/>
            <person name="Kogle M.E."/>
            <person name="Barry K."/>
            <person name="Clum A."/>
            <person name="Na H."/>
            <person name="Ledsgaard L."/>
            <person name="Lin J."/>
            <person name="Lipzen A."/>
            <person name="Kuo A."/>
            <person name="Riley R."/>
            <person name="Mondo S."/>
            <person name="Labutti K."/>
            <person name="Haridas S."/>
            <person name="Pangalinan J."/>
            <person name="Salamov A.A."/>
            <person name="Simmons B.A."/>
            <person name="Magnuson J.K."/>
            <person name="Chen J."/>
            <person name="Drula E."/>
            <person name="Henrissat B."/>
            <person name="Wiebenga A."/>
            <person name="Lubbers R.J."/>
            <person name="Gomes A.C."/>
            <person name="Makela M.R."/>
            <person name="Stajich J."/>
            <person name="Grigoriev I.V."/>
            <person name="Mortensen U.H."/>
            <person name="De Vries R.P."/>
            <person name="Baker S.E."/>
            <person name="Andersen M.R."/>
        </authorList>
    </citation>
    <scope>NUCLEOTIDE SEQUENCE [LARGE SCALE GENOMIC DNA]</scope>
    <source>
        <strain evidence="7 8">CBS 209.92</strain>
    </source>
</reference>
<name>A0ABR4GL35_9EURO</name>
<protein>
    <recommendedName>
        <fullName evidence="6">Zn(2)-C6 fungal-type domain-containing protein</fullName>
    </recommendedName>
</protein>
<dbReference type="Proteomes" id="UP001610563">
    <property type="component" value="Unassembled WGS sequence"/>
</dbReference>
<gene>
    <name evidence="7" type="ORF">BJX66DRAFT_228848</name>
</gene>
<dbReference type="Pfam" id="PF11951">
    <property type="entry name" value="Fungal_trans_2"/>
    <property type="match status" value="1"/>
</dbReference>
<dbReference type="InterPro" id="IPR053175">
    <property type="entry name" value="DHMBA_Reg_Transcription_Factor"/>
</dbReference>
<evidence type="ECO:0000256" key="4">
    <source>
        <dbReference type="ARBA" id="ARBA00023242"/>
    </source>
</evidence>
<feature type="compositionally biased region" description="Polar residues" evidence="5">
    <location>
        <begin position="118"/>
        <end position="135"/>
    </location>
</feature>
<dbReference type="CDD" id="cd00067">
    <property type="entry name" value="GAL4"/>
    <property type="match status" value="1"/>
</dbReference>
<evidence type="ECO:0000256" key="5">
    <source>
        <dbReference type="SAM" id="MobiDB-lite"/>
    </source>
</evidence>
<keyword evidence="2" id="KW-0238">DNA-binding</keyword>
<dbReference type="InterPro" id="IPR021858">
    <property type="entry name" value="Fun_TF"/>
</dbReference>
<sequence length="559" mass="61755">MLYDYKARKSLIIMWASPVGCSAWLLPAPQRQPSCCRTKESCGNMVYRGKPSSACSECRIKRRKCDLSSPACRQCVRAGSKCDGYRDGNFLTFQDQTVETLGKIPLFPDNNSLHVSFHGNQGSSARSKPSQQAQIYQPKKQTSHDPWSRLAVTPEDQALHFFFHHYAVQGSSQARSHPDCLSIINARATGPGYLADIIIAVGLSSLASLKNAATLTHAASQTFSRALRDIRAALEDPAEATSDQMLVAVMLLALYETVTFGSDGDSNPWDRHVDGALALIQLRGAAQLHNRISRCIFHNLTTEILINCLQRGLRAPITLINLMADARKYETAQEEPATRLADIIVSVCAIIASGKEDIMGEEDISSYISALLSIDTDLECWTQILPAEYEYTTLTDSDEPRGTEAYMGRYDTYTSVEIAHTWNLQRCARITLYQALIETLSKHPNKPSSQPKSPFLPISISYTHLLHASNTVIEENTSDICYSVPYILHGCGKAGKSSDLRAARILHLLWPLYIAGTARTADGVSRVWVPLKLQMIGEVTGIQEAKRMALSIQQQCLSL</sequence>
<comment type="caution">
    <text evidence="7">The sequence shown here is derived from an EMBL/GenBank/DDBJ whole genome shotgun (WGS) entry which is preliminary data.</text>
</comment>
<accession>A0ABR4GL35</accession>
<dbReference type="InterPro" id="IPR001138">
    <property type="entry name" value="Zn2Cys6_DnaBD"/>
</dbReference>
<dbReference type="SMART" id="SM00066">
    <property type="entry name" value="GAL4"/>
    <property type="match status" value="1"/>
</dbReference>
<dbReference type="Gene3D" id="4.10.240.10">
    <property type="entry name" value="Zn(2)-C6 fungal-type DNA-binding domain"/>
    <property type="match status" value="1"/>
</dbReference>
<organism evidence="7 8">
    <name type="scientific">Aspergillus keveii</name>
    <dbReference type="NCBI Taxonomy" id="714993"/>
    <lineage>
        <taxon>Eukaryota</taxon>
        <taxon>Fungi</taxon>
        <taxon>Dikarya</taxon>
        <taxon>Ascomycota</taxon>
        <taxon>Pezizomycotina</taxon>
        <taxon>Eurotiomycetes</taxon>
        <taxon>Eurotiomycetidae</taxon>
        <taxon>Eurotiales</taxon>
        <taxon>Aspergillaceae</taxon>
        <taxon>Aspergillus</taxon>
        <taxon>Aspergillus subgen. Nidulantes</taxon>
    </lineage>
</organism>
<proteinExistence type="predicted"/>
<dbReference type="PANTHER" id="PTHR38791">
    <property type="entry name" value="ZN(II)2CYS6 TRANSCRIPTION FACTOR (EUROFUNG)-RELATED-RELATED"/>
    <property type="match status" value="1"/>
</dbReference>